<evidence type="ECO:0000313" key="2">
    <source>
        <dbReference type="Proteomes" id="UP000184693"/>
    </source>
</evidence>
<dbReference type="InterPro" id="IPR009883">
    <property type="entry name" value="YgfX"/>
</dbReference>
<sequence length="101" mass="10580">MQAAPAAATVLAFLSLAARRHWHAEPGAIKIGPDGLTVWNRAGRTLEQGRIAGCSQWSGRLLILVLVGASGRSRPLLIAADTLSAEAFRELAVLGRRAAGV</sequence>
<protein>
    <submittedName>
        <fullName evidence="1">Uncharacterized protein</fullName>
    </submittedName>
</protein>
<dbReference type="EMBL" id="FSRM01000001">
    <property type="protein sequence ID" value="SIN96203.1"/>
    <property type="molecule type" value="Genomic_DNA"/>
</dbReference>
<dbReference type="Proteomes" id="UP000184693">
    <property type="component" value="Unassembled WGS sequence"/>
</dbReference>
<evidence type="ECO:0000313" key="1">
    <source>
        <dbReference type="EMBL" id="SIN96203.1"/>
    </source>
</evidence>
<proteinExistence type="predicted"/>
<dbReference type="Pfam" id="PF07254">
    <property type="entry name" value="Cpta_toxin"/>
    <property type="match status" value="1"/>
</dbReference>
<accession>A0A1N6FLP0</accession>
<gene>
    <name evidence="1" type="ORF">SAMN05444168_1676</name>
</gene>
<reference evidence="1 2" key="1">
    <citation type="submission" date="2016-11" db="EMBL/GenBank/DDBJ databases">
        <authorList>
            <person name="Jaros S."/>
            <person name="Januszkiewicz K."/>
            <person name="Wedrychowicz H."/>
        </authorList>
    </citation>
    <scope>NUCLEOTIDE SEQUENCE [LARGE SCALE GENOMIC DNA]</scope>
    <source>
        <strain evidence="1 2">GAS86</strain>
    </source>
</reference>
<name>A0A1N6FLP0_9BURK</name>
<dbReference type="AlphaFoldDB" id="A0A1N6FLP0"/>
<organism evidence="1 2">
    <name type="scientific">Paraburkholderia phenazinium</name>
    <dbReference type="NCBI Taxonomy" id="60549"/>
    <lineage>
        <taxon>Bacteria</taxon>
        <taxon>Pseudomonadati</taxon>
        <taxon>Pseudomonadota</taxon>
        <taxon>Betaproteobacteria</taxon>
        <taxon>Burkholderiales</taxon>
        <taxon>Burkholderiaceae</taxon>
        <taxon>Paraburkholderia</taxon>
    </lineage>
</organism>